<accession>A0A5C3MA55</accession>
<dbReference type="AlphaFoldDB" id="A0A5C3MA55"/>
<organism evidence="2 3">
    <name type="scientific">Crucibulum laeve</name>
    <dbReference type="NCBI Taxonomy" id="68775"/>
    <lineage>
        <taxon>Eukaryota</taxon>
        <taxon>Fungi</taxon>
        <taxon>Dikarya</taxon>
        <taxon>Basidiomycota</taxon>
        <taxon>Agaricomycotina</taxon>
        <taxon>Agaricomycetes</taxon>
        <taxon>Agaricomycetidae</taxon>
        <taxon>Agaricales</taxon>
        <taxon>Agaricineae</taxon>
        <taxon>Nidulariaceae</taxon>
        <taxon>Crucibulum</taxon>
    </lineage>
</organism>
<proteinExistence type="predicted"/>
<keyword evidence="1" id="KW-0732">Signal</keyword>
<protein>
    <submittedName>
        <fullName evidence="2">Uncharacterized protein</fullName>
    </submittedName>
</protein>
<evidence type="ECO:0000313" key="3">
    <source>
        <dbReference type="Proteomes" id="UP000308652"/>
    </source>
</evidence>
<feature type="signal peptide" evidence="1">
    <location>
        <begin position="1"/>
        <end position="21"/>
    </location>
</feature>
<dbReference type="Proteomes" id="UP000308652">
    <property type="component" value="Unassembled WGS sequence"/>
</dbReference>
<evidence type="ECO:0000313" key="2">
    <source>
        <dbReference type="EMBL" id="TFK42344.1"/>
    </source>
</evidence>
<keyword evidence="3" id="KW-1185">Reference proteome</keyword>
<name>A0A5C3MA55_9AGAR</name>
<reference evidence="2 3" key="1">
    <citation type="journal article" date="2019" name="Nat. Ecol. Evol.">
        <title>Megaphylogeny resolves global patterns of mushroom evolution.</title>
        <authorList>
            <person name="Varga T."/>
            <person name="Krizsan K."/>
            <person name="Foldi C."/>
            <person name="Dima B."/>
            <person name="Sanchez-Garcia M."/>
            <person name="Sanchez-Ramirez S."/>
            <person name="Szollosi G.J."/>
            <person name="Szarkandi J.G."/>
            <person name="Papp V."/>
            <person name="Albert L."/>
            <person name="Andreopoulos W."/>
            <person name="Angelini C."/>
            <person name="Antonin V."/>
            <person name="Barry K.W."/>
            <person name="Bougher N.L."/>
            <person name="Buchanan P."/>
            <person name="Buyck B."/>
            <person name="Bense V."/>
            <person name="Catcheside P."/>
            <person name="Chovatia M."/>
            <person name="Cooper J."/>
            <person name="Damon W."/>
            <person name="Desjardin D."/>
            <person name="Finy P."/>
            <person name="Geml J."/>
            <person name="Haridas S."/>
            <person name="Hughes K."/>
            <person name="Justo A."/>
            <person name="Karasinski D."/>
            <person name="Kautmanova I."/>
            <person name="Kiss B."/>
            <person name="Kocsube S."/>
            <person name="Kotiranta H."/>
            <person name="LaButti K.M."/>
            <person name="Lechner B.E."/>
            <person name="Liimatainen K."/>
            <person name="Lipzen A."/>
            <person name="Lukacs Z."/>
            <person name="Mihaltcheva S."/>
            <person name="Morgado L.N."/>
            <person name="Niskanen T."/>
            <person name="Noordeloos M.E."/>
            <person name="Ohm R.A."/>
            <person name="Ortiz-Santana B."/>
            <person name="Ovrebo C."/>
            <person name="Racz N."/>
            <person name="Riley R."/>
            <person name="Savchenko A."/>
            <person name="Shiryaev A."/>
            <person name="Soop K."/>
            <person name="Spirin V."/>
            <person name="Szebenyi C."/>
            <person name="Tomsovsky M."/>
            <person name="Tulloss R.E."/>
            <person name="Uehling J."/>
            <person name="Grigoriev I.V."/>
            <person name="Vagvolgyi C."/>
            <person name="Papp T."/>
            <person name="Martin F.M."/>
            <person name="Miettinen O."/>
            <person name="Hibbett D.S."/>
            <person name="Nagy L.G."/>
        </authorList>
    </citation>
    <scope>NUCLEOTIDE SEQUENCE [LARGE SCALE GENOMIC DNA]</scope>
    <source>
        <strain evidence="2 3">CBS 166.37</strain>
    </source>
</reference>
<dbReference type="EMBL" id="ML213592">
    <property type="protein sequence ID" value="TFK42344.1"/>
    <property type="molecule type" value="Genomic_DNA"/>
</dbReference>
<evidence type="ECO:0000256" key="1">
    <source>
        <dbReference type="SAM" id="SignalP"/>
    </source>
</evidence>
<gene>
    <name evidence="2" type="ORF">BDQ12DRAFT_662609</name>
</gene>
<feature type="chain" id="PRO_5022855953" evidence="1">
    <location>
        <begin position="22"/>
        <end position="153"/>
    </location>
</feature>
<sequence>MHAKFFTLTTTLLAFTGLTFASPLRGQIREPLSAGLVNSYLSDIDSSPVAALAEELRLKKAAVGLAARLNVEVEVPESLPSTRNILEPGLSSTDLSTCYENNPPEFIGKKWRGKDNKLVTNTCPSDASATSGSSKYYAVIRAYVYQHTLQATH</sequence>